<dbReference type="Gene3D" id="3.40.190.10">
    <property type="entry name" value="Periplasmic binding protein-like II"/>
    <property type="match status" value="2"/>
</dbReference>
<dbReference type="GO" id="GO:0003700">
    <property type="term" value="F:DNA-binding transcription factor activity"/>
    <property type="evidence" value="ECO:0007669"/>
    <property type="project" value="InterPro"/>
</dbReference>
<dbReference type="OrthoDB" id="464481at2"/>
<dbReference type="InterPro" id="IPR036388">
    <property type="entry name" value="WH-like_DNA-bd_sf"/>
</dbReference>
<dbReference type="FunFam" id="1.10.10.10:FF:000001">
    <property type="entry name" value="LysR family transcriptional regulator"/>
    <property type="match status" value="1"/>
</dbReference>
<protein>
    <submittedName>
        <fullName evidence="6">LysR-family transcriptional regulator</fullName>
    </submittedName>
</protein>
<evidence type="ECO:0000256" key="1">
    <source>
        <dbReference type="ARBA" id="ARBA00009437"/>
    </source>
</evidence>
<feature type="domain" description="HTH lysR-type" evidence="5">
    <location>
        <begin position="1"/>
        <end position="58"/>
    </location>
</feature>
<proteinExistence type="inferred from homology"/>
<evidence type="ECO:0000256" key="2">
    <source>
        <dbReference type="ARBA" id="ARBA00023015"/>
    </source>
</evidence>
<keyword evidence="4" id="KW-0804">Transcription</keyword>
<dbReference type="SUPFAM" id="SSF46785">
    <property type="entry name" value="Winged helix' DNA-binding domain"/>
    <property type="match status" value="1"/>
</dbReference>
<dbReference type="KEGG" id="bav:BAV0773"/>
<dbReference type="Pfam" id="PF03466">
    <property type="entry name" value="LysR_substrate"/>
    <property type="match status" value="1"/>
</dbReference>
<dbReference type="RefSeq" id="WP_012416467.1">
    <property type="nucleotide sequence ID" value="NC_010645.1"/>
</dbReference>
<evidence type="ECO:0000256" key="4">
    <source>
        <dbReference type="ARBA" id="ARBA00023163"/>
    </source>
</evidence>
<dbReference type="Pfam" id="PF00126">
    <property type="entry name" value="HTH_1"/>
    <property type="match status" value="1"/>
</dbReference>
<name>Q2KWR9_BORA1</name>
<dbReference type="Proteomes" id="UP000001977">
    <property type="component" value="Chromosome"/>
</dbReference>
<evidence type="ECO:0000313" key="7">
    <source>
        <dbReference type="Proteomes" id="UP000001977"/>
    </source>
</evidence>
<dbReference type="HOGENOM" id="CLU_039613_6_1_4"/>
<keyword evidence="2" id="KW-0805">Transcription regulation</keyword>
<evidence type="ECO:0000259" key="5">
    <source>
        <dbReference type="PROSITE" id="PS50931"/>
    </source>
</evidence>
<dbReference type="GO" id="GO:0000976">
    <property type="term" value="F:transcription cis-regulatory region binding"/>
    <property type="evidence" value="ECO:0007669"/>
    <property type="project" value="TreeGrafter"/>
</dbReference>
<dbReference type="eggNOG" id="COG0583">
    <property type="taxonomic scope" value="Bacteria"/>
</dbReference>
<organism evidence="6 7">
    <name type="scientific">Bordetella avium (strain 197N)</name>
    <dbReference type="NCBI Taxonomy" id="360910"/>
    <lineage>
        <taxon>Bacteria</taxon>
        <taxon>Pseudomonadati</taxon>
        <taxon>Pseudomonadota</taxon>
        <taxon>Betaproteobacteria</taxon>
        <taxon>Burkholderiales</taxon>
        <taxon>Alcaligenaceae</taxon>
        <taxon>Bordetella</taxon>
    </lineage>
</organism>
<dbReference type="PROSITE" id="PS50931">
    <property type="entry name" value="HTH_LYSR"/>
    <property type="match status" value="1"/>
</dbReference>
<dbReference type="InterPro" id="IPR036390">
    <property type="entry name" value="WH_DNA-bd_sf"/>
</dbReference>
<dbReference type="InterPro" id="IPR005119">
    <property type="entry name" value="LysR_subst-bd"/>
</dbReference>
<comment type="similarity">
    <text evidence="1">Belongs to the LysR transcriptional regulatory family.</text>
</comment>
<dbReference type="AlphaFoldDB" id="Q2KWR9"/>
<dbReference type="Gene3D" id="1.10.10.10">
    <property type="entry name" value="Winged helix-like DNA-binding domain superfamily/Winged helix DNA-binding domain"/>
    <property type="match status" value="1"/>
</dbReference>
<evidence type="ECO:0000313" key="6">
    <source>
        <dbReference type="EMBL" id="CAJ48385.1"/>
    </source>
</evidence>
<dbReference type="PANTHER" id="PTHR30126:SF40">
    <property type="entry name" value="HTH-TYPE TRANSCRIPTIONAL REGULATOR GLTR"/>
    <property type="match status" value="1"/>
</dbReference>
<gene>
    <name evidence="6" type="ordered locus">BAV0773</name>
</gene>
<dbReference type="EMBL" id="AM167904">
    <property type="protein sequence ID" value="CAJ48385.1"/>
    <property type="molecule type" value="Genomic_DNA"/>
</dbReference>
<dbReference type="STRING" id="360910.BAV0773"/>
<evidence type="ECO:0000256" key="3">
    <source>
        <dbReference type="ARBA" id="ARBA00023125"/>
    </source>
</evidence>
<sequence length="283" mass="30868">MDLSDLRIFLAVAREQSVTRAAQALDRVPSNVTTRIRQLEDHLGQALFMREHKRMTLSDAGRRLEDYAQRLLALADEAEQALRAAGPQGRLRLGSMESTAASRLPLPLARLHARWPAVEIQLRTGTTRFLADAVASHALDCAIVAHPSAQPPGARLDEALGAALEGDYLFTEELLLITPPGNAAPRALATFARGCAYRDRAEQWLRDAGEDPARLQMLELGSYHAILACVMAGSAMAVLPRSVLDLQTLTPPSRVIGPAHCFLIRRKGQDSANYQALLSALRD</sequence>
<keyword evidence="7" id="KW-1185">Reference proteome</keyword>
<dbReference type="InterPro" id="IPR000847">
    <property type="entry name" value="LysR_HTH_N"/>
</dbReference>
<dbReference type="PANTHER" id="PTHR30126">
    <property type="entry name" value="HTH-TYPE TRANSCRIPTIONAL REGULATOR"/>
    <property type="match status" value="1"/>
</dbReference>
<dbReference type="SUPFAM" id="SSF53850">
    <property type="entry name" value="Periplasmic binding protein-like II"/>
    <property type="match status" value="1"/>
</dbReference>
<accession>Q2KWR9</accession>
<keyword evidence="3" id="KW-0238">DNA-binding</keyword>
<reference evidence="6 7" key="1">
    <citation type="journal article" date="2006" name="J. Bacteriol.">
        <title>Comparison of the genome sequence of the poultry pathogen Bordetella avium with those of B. bronchiseptica, B. pertussis, and B. parapertussis reveals extensive diversity in surface structures associated with host interaction.</title>
        <authorList>
            <person name="Sebaihia M."/>
            <person name="Preston A."/>
            <person name="Maskell D.J."/>
            <person name="Kuzmiak H."/>
            <person name="Connell T.D."/>
            <person name="King N.D."/>
            <person name="Orndorff P.E."/>
            <person name="Miyamoto D.M."/>
            <person name="Thomson N.R."/>
            <person name="Harris D."/>
            <person name="Goble A."/>
            <person name="Lord A."/>
            <person name="Murphy L."/>
            <person name="Quail M.A."/>
            <person name="Rutter S."/>
            <person name="Squares R."/>
            <person name="Squares S."/>
            <person name="Woodward J."/>
            <person name="Parkhill J."/>
            <person name="Temple L.M."/>
        </authorList>
    </citation>
    <scope>NUCLEOTIDE SEQUENCE [LARGE SCALE GENOMIC DNA]</scope>
    <source>
        <strain evidence="6 7">197N</strain>
    </source>
</reference>